<reference evidence="1" key="1">
    <citation type="submission" date="2018-02" db="EMBL/GenBank/DDBJ databases">
        <title>Rhizophora mucronata_Transcriptome.</title>
        <authorList>
            <person name="Meera S.P."/>
            <person name="Sreeshan A."/>
            <person name="Augustine A."/>
        </authorList>
    </citation>
    <scope>NUCLEOTIDE SEQUENCE</scope>
    <source>
        <tissue evidence="1">Leaf</tissue>
    </source>
</reference>
<name>A0A2P2P1T8_RHIMU</name>
<accession>A0A2P2P1T8</accession>
<protein>
    <submittedName>
        <fullName evidence="1">Uncharacterized protein</fullName>
    </submittedName>
</protein>
<evidence type="ECO:0000313" key="1">
    <source>
        <dbReference type="EMBL" id="MBX48581.1"/>
    </source>
</evidence>
<proteinExistence type="predicted"/>
<sequence>MEIEGHLQYPTTQMGLQTYHASRINGITLAGFRITPRVGKENG</sequence>
<dbReference type="AlphaFoldDB" id="A0A2P2P1T8"/>
<dbReference type="EMBL" id="GGEC01068097">
    <property type="protein sequence ID" value="MBX48581.1"/>
    <property type="molecule type" value="Transcribed_RNA"/>
</dbReference>
<organism evidence="1">
    <name type="scientific">Rhizophora mucronata</name>
    <name type="common">Asiatic mangrove</name>
    <dbReference type="NCBI Taxonomy" id="61149"/>
    <lineage>
        <taxon>Eukaryota</taxon>
        <taxon>Viridiplantae</taxon>
        <taxon>Streptophyta</taxon>
        <taxon>Embryophyta</taxon>
        <taxon>Tracheophyta</taxon>
        <taxon>Spermatophyta</taxon>
        <taxon>Magnoliopsida</taxon>
        <taxon>eudicotyledons</taxon>
        <taxon>Gunneridae</taxon>
        <taxon>Pentapetalae</taxon>
        <taxon>rosids</taxon>
        <taxon>fabids</taxon>
        <taxon>Malpighiales</taxon>
        <taxon>Rhizophoraceae</taxon>
        <taxon>Rhizophora</taxon>
    </lineage>
</organism>